<evidence type="ECO:0008006" key="3">
    <source>
        <dbReference type="Google" id="ProtNLM"/>
    </source>
</evidence>
<reference evidence="1 2" key="1">
    <citation type="submission" date="2014-12" db="EMBL/GenBank/DDBJ databases">
        <title>Genome assembly of Enhygromyxa salina DSM 15201.</title>
        <authorList>
            <person name="Sharma G."/>
            <person name="Subramanian S."/>
        </authorList>
    </citation>
    <scope>NUCLEOTIDE SEQUENCE [LARGE SCALE GENOMIC DNA]</scope>
    <source>
        <strain evidence="1 2">DSM 15201</strain>
    </source>
</reference>
<dbReference type="AlphaFoldDB" id="A0A0C1Z570"/>
<sequence>MHPRNCSFALLALGAVACADTPRSCDLATSALVLQATISDLDDGVEVEIELETAGDAGSAGGPGTTLALCHDADHLEVNGVRAEELYALGHRYYVVQFDQSESSFEISLQRNDGTDVSATVQMPPALEITAPSDGTARPRGEPLEVSWTPNWTGHQLNLAIEDEIGSSCIEGLGYEAEVDDTGSFIVAANELVGGGAISSCEVTLTLTRALEAEYPAALAPGGSISAIVKRRRVFTSVQ</sequence>
<proteinExistence type="predicted"/>
<dbReference type="RefSeq" id="WP_052557198.1">
    <property type="nucleotide sequence ID" value="NZ_JMCC02000120.1"/>
</dbReference>
<accession>A0A0C1Z570</accession>
<gene>
    <name evidence="1" type="ORF">DB30_01112</name>
</gene>
<protein>
    <recommendedName>
        <fullName evidence="3">Lipoprotein</fullName>
    </recommendedName>
</protein>
<comment type="caution">
    <text evidence="1">The sequence shown here is derived from an EMBL/GenBank/DDBJ whole genome shotgun (WGS) entry which is preliminary data.</text>
</comment>
<dbReference type="Proteomes" id="UP000031599">
    <property type="component" value="Unassembled WGS sequence"/>
</dbReference>
<dbReference type="EMBL" id="JMCC02000120">
    <property type="protein sequence ID" value="KIG12754.1"/>
    <property type="molecule type" value="Genomic_DNA"/>
</dbReference>
<evidence type="ECO:0000313" key="1">
    <source>
        <dbReference type="EMBL" id="KIG12754.1"/>
    </source>
</evidence>
<name>A0A0C1Z570_9BACT</name>
<organism evidence="1 2">
    <name type="scientific">Enhygromyxa salina</name>
    <dbReference type="NCBI Taxonomy" id="215803"/>
    <lineage>
        <taxon>Bacteria</taxon>
        <taxon>Pseudomonadati</taxon>
        <taxon>Myxococcota</taxon>
        <taxon>Polyangia</taxon>
        <taxon>Nannocystales</taxon>
        <taxon>Nannocystaceae</taxon>
        <taxon>Enhygromyxa</taxon>
    </lineage>
</organism>
<dbReference type="PROSITE" id="PS51257">
    <property type="entry name" value="PROKAR_LIPOPROTEIN"/>
    <property type="match status" value="1"/>
</dbReference>
<evidence type="ECO:0000313" key="2">
    <source>
        <dbReference type="Proteomes" id="UP000031599"/>
    </source>
</evidence>